<evidence type="ECO:0000313" key="6">
    <source>
        <dbReference type="EMBL" id="MBA8930388.1"/>
    </source>
</evidence>
<dbReference type="Gene3D" id="3.20.20.10">
    <property type="entry name" value="Alanine racemase"/>
    <property type="match status" value="1"/>
</dbReference>
<dbReference type="RefSeq" id="WP_182839827.1">
    <property type="nucleotide sequence ID" value="NZ_BAAABQ010000025.1"/>
</dbReference>
<dbReference type="EC" id="4.1.1.17" evidence="6"/>
<dbReference type="InterPro" id="IPR029066">
    <property type="entry name" value="PLP-binding_barrel"/>
</dbReference>
<dbReference type="SUPFAM" id="SSF51419">
    <property type="entry name" value="PLP-binding barrel"/>
    <property type="match status" value="1"/>
</dbReference>
<comment type="caution">
    <text evidence="6">The sequence shown here is derived from an EMBL/GenBank/DDBJ whole genome shotgun (WGS) entry which is preliminary data.</text>
</comment>
<dbReference type="InterPro" id="IPR002433">
    <property type="entry name" value="Orn_de-COase"/>
</dbReference>
<protein>
    <submittedName>
        <fullName evidence="6">Ornithine decarboxylase</fullName>
        <ecNumber evidence="6">4.1.1.17</ecNumber>
    </submittedName>
</protein>
<evidence type="ECO:0000256" key="4">
    <source>
        <dbReference type="ARBA" id="ARBA00023239"/>
    </source>
</evidence>
<evidence type="ECO:0000313" key="7">
    <source>
        <dbReference type="Proteomes" id="UP000517916"/>
    </source>
</evidence>
<name>A0ABR6BTY8_9PSEU</name>
<dbReference type="InterPro" id="IPR022644">
    <property type="entry name" value="De-COase2_N"/>
</dbReference>
<evidence type="ECO:0000259" key="5">
    <source>
        <dbReference type="Pfam" id="PF02784"/>
    </source>
</evidence>
<evidence type="ECO:0000256" key="3">
    <source>
        <dbReference type="ARBA" id="ARBA00022898"/>
    </source>
</evidence>
<accession>A0ABR6BTY8</accession>
<dbReference type="Proteomes" id="UP000517916">
    <property type="component" value="Unassembled WGS sequence"/>
</dbReference>
<comment type="cofactor">
    <cofactor evidence="1">
        <name>pyridoxal 5'-phosphate</name>
        <dbReference type="ChEBI" id="CHEBI:597326"/>
    </cofactor>
</comment>
<reference evidence="6 7" key="1">
    <citation type="submission" date="2020-08" db="EMBL/GenBank/DDBJ databases">
        <title>Genomic Encyclopedia of Archaeal and Bacterial Type Strains, Phase II (KMG-II): from individual species to whole genera.</title>
        <authorList>
            <person name="Goeker M."/>
        </authorList>
    </citation>
    <scope>NUCLEOTIDE SEQUENCE [LARGE SCALE GENOMIC DNA]</scope>
    <source>
        <strain evidence="6 7">DSM 43850</strain>
    </source>
</reference>
<dbReference type="Gene3D" id="2.40.37.10">
    <property type="entry name" value="Lyase, Ornithine Decarboxylase, Chain A, domain 1"/>
    <property type="match status" value="1"/>
</dbReference>
<organism evidence="6 7">
    <name type="scientific">Kutzneria viridogrisea</name>
    <dbReference type="NCBI Taxonomy" id="47990"/>
    <lineage>
        <taxon>Bacteria</taxon>
        <taxon>Bacillati</taxon>
        <taxon>Actinomycetota</taxon>
        <taxon>Actinomycetes</taxon>
        <taxon>Pseudonocardiales</taxon>
        <taxon>Pseudonocardiaceae</taxon>
        <taxon>Kutzneria</taxon>
    </lineage>
</organism>
<comment type="similarity">
    <text evidence="2">Belongs to the Orn/Lys/Arg decarboxylase class-II family.</text>
</comment>
<sequence length="251" mass="26033">MREFLAEGSPIVEAAGAWRGTQTRIREFLNCKEPQTPCRIVDLATVERHLFELRMALPSAELVHAVRCGQAAGVLGSAARLGCRFDAATPGDVDLCLLNGIAPTALSYTGTEDLADVSDRGVRLFGVDGEQGLDALAALAPGAAVYCRVPAPGPNDCGAVLGAAVEVLGTARWLGLVPYGISFRIGASLAELVGVPASWRDHLLVCAAGIQEAFGERGDLRLLVEPGDSVVADASVVIGELGAGPLPTYCV</sequence>
<keyword evidence="7" id="KW-1185">Reference proteome</keyword>
<dbReference type="GO" id="GO:0004586">
    <property type="term" value="F:ornithine decarboxylase activity"/>
    <property type="evidence" value="ECO:0007669"/>
    <property type="project" value="UniProtKB-EC"/>
</dbReference>
<proteinExistence type="inferred from homology"/>
<gene>
    <name evidence="6" type="ORF">BC739_007621</name>
</gene>
<dbReference type="Pfam" id="PF02784">
    <property type="entry name" value="Orn_Arg_deC_N"/>
    <property type="match status" value="1"/>
</dbReference>
<dbReference type="PANTHER" id="PTHR11482">
    <property type="entry name" value="ARGININE/DIAMINOPIMELATE/ORNITHINE DECARBOXYLASE"/>
    <property type="match status" value="1"/>
</dbReference>
<evidence type="ECO:0000256" key="2">
    <source>
        <dbReference type="ARBA" id="ARBA00008872"/>
    </source>
</evidence>
<keyword evidence="4 6" id="KW-0456">Lyase</keyword>
<feature type="domain" description="Orn/DAP/Arg decarboxylase 2 N-terminal" evidence="5">
    <location>
        <begin position="43"/>
        <end position="150"/>
    </location>
</feature>
<keyword evidence="3" id="KW-0663">Pyridoxal phosphate</keyword>
<evidence type="ECO:0000256" key="1">
    <source>
        <dbReference type="ARBA" id="ARBA00001933"/>
    </source>
</evidence>
<dbReference type="PANTHER" id="PTHR11482:SF6">
    <property type="entry name" value="ORNITHINE DECARBOXYLASE 1-RELATED"/>
    <property type="match status" value="1"/>
</dbReference>
<dbReference type="EMBL" id="JACJID010000006">
    <property type="protein sequence ID" value="MBA8930388.1"/>
    <property type="molecule type" value="Genomic_DNA"/>
</dbReference>
<dbReference type="InterPro" id="IPR009006">
    <property type="entry name" value="Ala_racemase/Decarboxylase_C"/>
</dbReference>